<dbReference type="InterPro" id="IPR011990">
    <property type="entry name" value="TPR-like_helical_dom_sf"/>
</dbReference>
<dbReference type="Pfam" id="PF01535">
    <property type="entry name" value="PPR"/>
    <property type="match status" value="3"/>
</dbReference>
<feature type="repeat" description="PPR" evidence="2">
    <location>
        <begin position="289"/>
        <end position="323"/>
    </location>
</feature>
<evidence type="ECO:0000313" key="4">
    <source>
        <dbReference type="Proteomes" id="UP000649617"/>
    </source>
</evidence>
<dbReference type="PANTHER" id="PTHR47447">
    <property type="entry name" value="OS03G0856100 PROTEIN"/>
    <property type="match status" value="1"/>
</dbReference>
<dbReference type="InterPro" id="IPR002885">
    <property type="entry name" value="PPR_rpt"/>
</dbReference>
<proteinExistence type="predicted"/>
<dbReference type="Pfam" id="PF13041">
    <property type="entry name" value="PPR_2"/>
    <property type="match status" value="1"/>
</dbReference>
<evidence type="ECO:0000256" key="2">
    <source>
        <dbReference type="PROSITE-ProRule" id="PRU00708"/>
    </source>
</evidence>
<reference evidence="3" key="1">
    <citation type="submission" date="2021-02" db="EMBL/GenBank/DDBJ databases">
        <authorList>
            <person name="Dougan E. K."/>
            <person name="Rhodes N."/>
            <person name="Thang M."/>
            <person name="Chan C."/>
        </authorList>
    </citation>
    <scope>NUCLEOTIDE SEQUENCE</scope>
</reference>
<dbReference type="EMBL" id="CAJNIZ010042772">
    <property type="protein sequence ID" value="CAE7637464.1"/>
    <property type="molecule type" value="Genomic_DNA"/>
</dbReference>
<accession>A0A812VLS7</accession>
<feature type="repeat" description="PPR" evidence="2">
    <location>
        <begin position="360"/>
        <end position="394"/>
    </location>
</feature>
<protein>
    <recommendedName>
        <fullName evidence="5">Pentatricopeptide repeat-containing protein, chloroplastic</fullName>
    </recommendedName>
</protein>
<dbReference type="Gene3D" id="1.25.40.10">
    <property type="entry name" value="Tetratricopeptide repeat domain"/>
    <property type="match status" value="4"/>
</dbReference>
<dbReference type="PANTHER" id="PTHR47447:SF17">
    <property type="entry name" value="OS12G0638900 PROTEIN"/>
    <property type="match status" value="1"/>
</dbReference>
<comment type="caution">
    <text evidence="3">The sequence shown here is derived from an EMBL/GenBank/DDBJ whole genome shotgun (WGS) entry which is preliminary data.</text>
</comment>
<feature type="repeat" description="PPR" evidence="2">
    <location>
        <begin position="395"/>
        <end position="429"/>
    </location>
</feature>
<organism evidence="3 4">
    <name type="scientific">Symbiodinium pilosum</name>
    <name type="common">Dinoflagellate</name>
    <dbReference type="NCBI Taxonomy" id="2952"/>
    <lineage>
        <taxon>Eukaryota</taxon>
        <taxon>Sar</taxon>
        <taxon>Alveolata</taxon>
        <taxon>Dinophyceae</taxon>
        <taxon>Suessiales</taxon>
        <taxon>Symbiodiniaceae</taxon>
        <taxon>Symbiodinium</taxon>
    </lineage>
</organism>
<dbReference type="NCBIfam" id="TIGR00756">
    <property type="entry name" value="PPR"/>
    <property type="match status" value="1"/>
</dbReference>
<dbReference type="PROSITE" id="PS51375">
    <property type="entry name" value="PPR"/>
    <property type="match status" value="4"/>
</dbReference>
<dbReference type="Proteomes" id="UP000649617">
    <property type="component" value="Unassembled WGS sequence"/>
</dbReference>
<dbReference type="AlphaFoldDB" id="A0A812VLS7"/>
<keyword evidence="4" id="KW-1185">Reference proteome</keyword>
<dbReference type="Pfam" id="PF13812">
    <property type="entry name" value="PPR_3"/>
    <property type="match status" value="1"/>
</dbReference>
<keyword evidence="1" id="KW-0677">Repeat</keyword>
<evidence type="ECO:0000313" key="3">
    <source>
        <dbReference type="EMBL" id="CAE7637464.1"/>
    </source>
</evidence>
<feature type="repeat" description="PPR" evidence="2">
    <location>
        <begin position="87"/>
        <end position="121"/>
    </location>
</feature>
<evidence type="ECO:0000256" key="1">
    <source>
        <dbReference type="ARBA" id="ARBA00022737"/>
    </source>
</evidence>
<name>A0A812VLS7_SYMPI</name>
<dbReference type="OrthoDB" id="185373at2759"/>
<evidence type="ECO:0008006" key="5">
    <source>
        <dbReference type="Google" id="ProtNLM"/>
    </source>
</evidence>
<gene>
    <name evidence="3" type="ORF">SPIL2461_LOCUS16831</name>
</gene>
<sequence>MQVWAKESLPIMRSWRGNAQFATSTLKVLARQQLTSLAIYTLTLMPDRGIEANIVHYTTVVSALSQRCSWQLALRVVRSLPPGVFANAFTFNSLASACTGGSQWALALHIQEDMRNDGVLADDVTQNVMLGACEKGSQWSMALQITGTEASQATISFNSLLATLQAIQSWKRAMLGFNMMVPYRARPDCISCSTCISCCQHDWHLAMNCFAELKFAALQPNDVIYGAFLNSCEKTSSWLLALQVSRGMPATSLVPNNYIFNSAISALDKSSKWMDAAELFSRMPQHAVDTITCTALISAYGKASRWTCSLALLHRMPEFSVIPNAATFNAALTSCSSHGLATALMAWNQLKTLDQPSFPDVLTYNIMINACSKEGAWQLGLQFLSDVSADALHADTITYNSAISACEKLGQWQIALGLMTSMSSSATVPNMVTLSSAISCTVQAGKWQEALHLYKILVESEMPTVITCNSMLAAFEASSQWQRALSFLCRMGNYALRGDTVTYSIVLAACQKSLRWQQVLEVLEMLPCQSTLDAQLCASAIDACARGAQAEDAVRFLEALVFAVKF</sequence>